<dbReference type="SUPFAM" id="SSF159888">
    <property type="entry name" value="YdhG-like"/>
    <property type="match status" value="1"/>
</dbReference>
<keyword evidence="3" id="KW-1185">Reference proteome</keyword>
<dbReference type="AlphaFoldDB" id="A0A1I6FPE0"/>
<dbReference type="RefSeq" id="WP_090195084.1">
    <property type="nucleotide sequence ID" value="NZ_FOYP01000001.1"/>
</dbReference>
<evidence type="ECO:0000313" key="3">
    <source>
        <dbReference type="Proteomes" id="UP000199478"/>
    </source>
</evidence>
<accession>A0A1I6FPE0</accession>
<reference evidence="3" key="1">
    <citation type="submission" date="2016-10" db="EMBL/GenBank/DDBJ databases">
        <authorList>
            <person name="Varghese N."/>
            <person name="Submissions S."/>
        </authorList>
    </citation>
    <scope>NUCLEOTIDE SEQUENCE [LARGE SCALE GENOMIC DNA]</scope>
    <source>
        <strain evidence="3">DSM 26879</strain>
    </source>
</reference>
<evidence type="ECO:0000259" key="1">
    <source>
        <dbReference type="Pfam" id="PF08818"/>
    </source>
</evidence>
<dbReference type="OrthoDB" id="328972at2"/>
<name>A0A1I6FPE0_9RHOB</name>
<dbReference type="Proteomes" id="UP000199478">
    <property type="component" value="Unassembled WGS sequence"/>
</dbReference>
<sequence>MTPVCDPKVQAAFDAFPAPAQAAAMVLRKLIFNEAAQDPRIGPLTETLKWGQPAYLTATTKSGTTLRLGVPKTGGCAIYAHCATTVISRYAQAFADLDNVEGNRAVHFATAQDIAPDRIALLIRHALTYHL</sequence>
<dbReference type="STRING" id="390270.SAMN04488005_0132"/>
<evidence type="ECO:0000313" key="2">
    <source>
        <dbReference type="EMBL" id="SFR31657.1"/>
    </source>
</evidence>
<feature type="domain" description="YdhG-like" evidence="1">
    <location>
        <begin position="21"/>
        <end position="127"/>
    </location>
</feature>
<protein>
    <recommendedName>
        <fullName evidence="1">YdhG-like domain-containing protein</fullName>
    </recommendedName>
</protein>
<proteinExistence type="predicted"/>
<organism evidence="2 3">
    <name type="scientific">Yoonia tamlensis</name>
    <dbReference type="NCBI Taxonomy" id="390270"/>
    <lineage>
        <taxon>Bacteria</taxon>
        <taxon>Pseudomonadati</taxon>
        <taxon>Pseudomonadota</taxon>
        <taxon>Alphaproteobacteria</taxon>
        <taxon>Rhodobacterales</taxon>
        <taxon>Paracoccaceae</taxon>
        <taxon>Yoonia</taxon>
    </lineage>
</organism>
<gene>
    <name evidence="2" type="ORF">SAMN04488005_0132</name>
</gene>
<dbReference type="Pfam" id="PF08818">
    <property type="entry name" value="DUF1801"/>
    <property type="match status" value="1"/>
</dbReference>
<dbReference type="InterPro" id="IPR014922">
    <property type="entry name" value="YdhG-like"/>
</dbReference>
<dbReference type="EMBL" id="FOYP01000001">
    <property type="protein sequence ID" value="SFR31657.1"/>
    <property type="molecule type" value="Genomic_DNA"/>
</dbReference>